<dbReference type="AlphaFoldDB" id="A0A437LHF0"/>
<proteinExistence type="inferred from homology"/>
<name>A0A437LHF0_9BURK</name>
<evidence type="ECO:0000256" key="2">
    <source>
        <dbReference type="SAM" id="MobiDB-lite"/>
    </source>
</evidence>
<evidence type="ECO:0000313" key="5">
    <source>
        <dbReference type="Proteomes" id="UP000288587"/>
    </source>
</evidence>
<evidence type="ECO:0000259" key="3">
    <source>
        <dbReference type="Pfam" id="PF03795"/>
    </source>
</evidence>
<dbReference type="OrthoDB" id="9807535at2"/>
<protein>
    <submittedName>
        <fullName evidence="4">YciI family protein</fullName>
    </submittedName>
</protein>
<comment type="similarity">
    <text evidence="1">Belongs to the YciI family.</text>
</comment>
<comment type="caution">
    <text evidence="4">The sequence shown here is derived from an EMBL/GenBank/DDBJ whole genome shotgun (WGS) entry which is preliminary data.</text>
</comment>
<accession>A0A437LHF0</accession>
<feature type="region of interest" description="Disordered" evidence="2">
    <location>
        <begin position="120"/>
        <end position="143"/>
    </location>
</feature>
<organism evidence="4 5">
    <name type="scientific">Inhella crocodyli</name>
    <dbReference type="NCBI Taxonomy" id="2499851"/>
    <lineage>
        <taxon>Bacteria</taxon>
        <taxon>Pseudomonadati</taxon>
        <taxon>Pseudomonadota</taxon>
        <taxon>Betaproteobacteria</taxon>
        <taxon>Burkholderiales</taxon>
        <taxon>Sphaerotilaceae</taxon>
        <taxon>Inhella</taxon>
    </lineage>
</organism>
<gene>
    <name evidence="4" type="ORF">EOD73_11870</name>
</gene>
<dbReference type="InterPro" id="IPR005545">
    <property type="entry name" value="YCII"/>
</dbReference>
<dbReference type="EMBL" id="SACM01000003">
    <property type="protein sequence ID" value="RVT84819.1"/>
    <property type="molecule type" value="Genomic_DNA"/>
</dbReference>
<evidence type="ECO:0000313" key="4">
    <source>
        <dbReference type="EMBL" id="RVT84819.1"/>
    </source>
</evidence>
<sequence>MPRYLIQVRATPMSEAGEFPDDPTLVARMMAFHEELAHAGVLLDCSGLMPSSQGFRVHYSAQGEATVIDGPFAETKELIAGYTLIEVRSRDEALAWARRFPAPFPGQPCDIEVRPLFGGMSDATPEEAERELREQLGQIRSAR</sequence>
<dbReference type="RefSeq" id="WP_127683221.1">
    <property type="nucleotide sequence ID" value="NZ_SACM01000003.1"/>
</dbReference>
<dbReference type="Gene3D" id="3.30.70.1060">
    <property type="entry name" value="Dimeric alpha+beta barrel"/>
    <property type="match status" value="1"/>
</dbReference>
<dbReference type="PANTHER" id="PTHR35174">
    <property type="entry name" value="BLL7171 PROTEIN-RELATED"/>
    <property type="match status" value="1"/>
</dbReference>
<evidence type="ECO:0000256" key="1">
    <source>
        <dbReference type="ARBA" id="ARBA00007689"/>
    </source>
</evidence>
<feature type="domain" description="YCII-related" evidence="3">
    <location>
        <begin position="4"/>
        <end position="115"/>
    </location>
</feature>
<dbReference type="Proteomes" id="UP000288587">
    <property type="component" value="Unassembled WGS sequence"/>
</dbReference>
<dbReference type="Pfam" id="PF03795">
    <property type="entry name" value="YCII"/>
    <property type="match status" value="1"/>
</dbReference>
<dbReference type="SUPFAM" id="SSF54909">
    <property type="entry name" value="Dimeric alpha+beta barrel"/>
    <property type="match status" value="1"/>
</dbReference>
<dbReference type="InterPro" id="IPR011008">
    <property type="entry name" value="Dimeric_a/b-barrel"/>
</dbReference>
<keyword evidence="5" id="KW-1185">Reference proteome</keyword>
<reference evidence="4 5" key="1">
    <citation type="submission" date="2019-01" db="EMBL/GenBank/DDBJ databases">
        <authorList>
            <person name="Chen W.-M."/>
        </authorList>
    </citation>
    <scope>NUCLEOTIDE SEQUENCE [LARGE SCALE GENOMIC DNA]</scope>
    <source>
        <strain evidence="4 5">CCP-18</strain>
    </source>
</reference>